<reference evidence="1 2" key="1">
    <citation type="journal article" date="2013" name="Nature">
        <title>Insights into bilaterian evolution from three spiralian genomes.</title>
        <authorList>
            <person name="Simakov O."/>
            <person name="Marletaz F."/>
            <person name="Cho S.J."/>
            <person name="Edsinger-Gonzales E."/>
            <person name="Havlak P."/>
            <person name="Hellsten U."/>
            <person name="Kuo D.H."/>
            <person name="Larsson T."/>
            <person name="Lv J."/>
            <person name="Arendt D."/>
            <person name="Savage R."/>
            <person name="Osoegawa K."/>
            <person name="de Jong P."/>
            <person name="Grimwood J."/>
            <person name="Chapman J.A."/>
            <person name="Shapiro H."/>
            <person name="Aerts A."/>
            <person name="Otillar R.P."/>
            <person name="Terry A.Y."/>
            <person name="Boore J.L."/>
            <person name="Grigoriev I.V."/>
            <person name="Lindberg D.R."/>
            <person name="Seaver E.C."/>
            <person name="Weisblat D.A."/>
            <person name="Putnam N.H."/>
            <person name="Rokhsar D.S."/>
        </authorList>
    </citation>
    <scope>NUCLEOTIDE SEQUENCE [LARGE SCALE GENOMIC DNA]</scope>
</reference>
<sequence length="245" mass="27067">YADKIHDKLKAIKLVCGILSVPADQPLQKQMEDMTRHGVLYAIVINSQNEIHSSVILNILHGTPQEHRNMPLEDAIALISKTFEAYLKERSEKLRATALPPTAVAAPFIPPTSDVSYLLNLLADNRQLTVIELEKVIVYLKSRRDKMLEAEGRQLPNENGKLKLNKQEQEELKTKILSILNGGGTAPANAPASYGDRAVKMEQPSPVVQQRPNPSMINFDSPSVQQALDNLIQSGPNLLKNISPG</sequence>
<dbReference type="CTD" id="20253091"/>
<keyword evidence="2" id="KW-1185">Reference proteome</keyword>
<feature type="non-terminal residue" evidence="1">
    <location>
        <position position="245"/>
    </location>
</feature>
<dbReference type="SUPFAM" id="SSF52954">
    <property type="entry name" value="Class II aaRS ABD-related"/>
    <property type="match status" value="1"/>
</dbReference>
<dbReference type="InterPro" id="IPR052600">
    <property type="entry name" value="Nuc_rcpt_coact/corep"/>
</dbReference>
<evidence type="ECO:0000313" key="1">
    <source>
        <dbReference type="EMBL" id="ESO82865.1"/>
    </source>
</evidence>
<protein>
    <recommendedName>
        <fullName evidence="3">Nuclear receptor coactivator 5</fullName>
    </recommendedName>
</protein>
<name>V3ZKG1_LOTGI</name>
<dbReference type="AlphaFoldDB" id="V3ZKG1"/>
<dbReference type="RefSeq" id="XP_009066656.1">
    <property type="nucleotide sequence ID" value="XM_009068408.1"/>
</dbReference>
<dbReference type="STRING" id="225164.V3ZKG1"/>
<dbReference type="KEGG" id="lgi:LOTGIDRAFT_96255"/>
<dbReference type="OMA" id="NAPNDCE"/>
<dbReference type="OrthoDB" id="10044938at2759"/>
<dbReference type="InterPro" id="IPR036621">
    <property type="entry name" value="Anticodon-bd_dom_sf"/>
</dbReference>
<dbReference type="GeneID" id="20253091"/>
<dbReference type="PANTHER" id="PTHR23295">
    <property type="entry name" value="NUCLEAR RECEPTOR COACTIVATOR 5-RELATED"/>
    <property type="match status" value="1"/>
</dbReference>
<dbReference type="Gene3D" id="3.40.50.800">
    <property type="entry name" value="Anticodon-binding domain"/>
    <property type="match status" value="1"/>
</dbReference>
<dbReference type="Proteomes" id="UP000030746">
    <property type="component" value="Unassembled WGS sequence"/>
</dbReference>
<proteinExistence type="predicted"/>
<evidence type="ECO:0008006" key="3">
    <source>
        <dbReference type="Google" id="ProtNLM"/>
    </source>
</evidence>
<feature type="non-terminal residue" evidence="1">
    <location>
        <position position="1"/>
    </location>
</feature>
<dbReference type="HOGENOM" id="CLU_030807_0_0_1"/>
<gene>
    <name evidence="1" type="ORF">LOTGIDRAFT_96255</name>
</gene>
<evidence type="ECO:0000313" key="2">
    <source>
        <dbReference type="Proteomes" id="UP000030746"/>
    </source>
</evidence>
<dbReference type="EMBL" id="KB203854">
    <property type="protein sequence ID" value="ESO82865.1"/>
    <property type="molecule type" value="Genomic_DNA"/>
</dbReference>
<dbReference type="PANTHER" id="PTHR23295:SF6">
    <property type="entry name" value="NEOSIN, ISOFORM A"/>
    <property type="match status" value="1"/>
</dbReference>
<accession>V3ZKG1</accession>
<organism evidence="1 2">
    <name type="scientific">Lottia gigantea</name>
    <name type="common">Giant owl limpet</name>
    <dbReference type="NCBI Taxonomy" id="225164"/>
    <lineage>
        <taxon>Eukaryota</taxon>
        <taxon>Metazoa</taxon>
        <taxon>Spiralia</taxon>
        <taxon>Lophotrochozoa</taxon>
        <taxon>Mollusca</taxon>
        <taxon>Gastropoda</taxon>
        <taxon>Patellogastropoda</taxon>
        <taxon>Lottioidea</taxon>
        <taxon>Lottiidae</taxon>
        <taxon>Lottia</taxon>
    </lineage>
</organism>